<evidence type="ECO:0000256" key="3">
    <source>
        <dbReference type="ARBA" id="ARBA00022723"/>
    </source>
</evidence>
<dbReference type="GO" id="GO:0020037">
    <property type="term" value="F:heme binding"/>
    <property type="evidence" value="ECO:0007669"/>
    <property type="project" value="InterPro"/>
</dbReference>
<evidence type="ECO:0000313" key="8">
    <source>
        <dbReference type="Proteomes" id="UP000469559"/>
    </source>
</evidence>
<evidence type="ECO:0000256" key="4">
    <source>
        <dbReference type="ARBA" id="ARBA00023002"/>
    </source>
</evidence>
<keyword evidence="5" id="KW-0408">Iron</keyword>
<evidence type="ECO:0000256" key="1">
    <source>
        <dbReference type="ARBA" id="ARBA00001971"/>
    </source>
</evidence>
<name>A0A8T9BN45_9HELO</name>
<dbReference type="PANTHER" id="PTHR24287:SF17">
    <property type="entry name" value="P450, PUTATIVE (EUROFUNG)-RELATED"/>
    <property type="match status" value="1"/>
</dbReference>
<dbReference type="EMBL" id="QGMF01000024">
    <property type="protein sequence ID" value="TVY21175.1"/>
    <property type="molecule type" value="Genomic_DNA"/>
</dbReference>
<accession>A0A8T9BN45</accession>
<dbReference type="OrthoDB" id="1470350at2759"/>
<protein>
    <submittedName>
        <fullName evidence="7">Cytochrome P450</fullName>
    </submittedName>
</protein>
<dbReference type="InterPro" id="IPR001128">
    <property type="entry name" value="Cyt_P450"/>
</dbReference>
<dbReference type="Pfam" id="PF00067">
    <property type="entry name" value="p450"/>
    <property type="match status" value="1"/>
</dbReference>
<keyword evidence="4" id="KW-0560">Oxidoreductase</keyword>
<comment type="similarity">
    <text evidence="2">Belongs to the cytochrome P450 family.</text>
</comment>
<proteinExistence type="inferred from homology"/>
<reference evidence="7 8" key="1">
    <citation type="submission" date="2018-05" db="EMBL/GenBank/DDBJ databases">
        <title>Whole genome sequencing for identification of molecular markers to develop diagnostic detection tools for the regulated plant pathogen Lachnellula willkommii.</title>
        <authorList>
            <person name="Giroux E."/>
            <person name="Bilodeau G."/>
        </authorList>
    </citation>
    <scope>NUCLEOTIDE SEQUENCE [LARGE SCALE GENOMIC DNA]</scope>
    <source>
        <strain evidence="7 8">CBS 203.66</strain>
    </source>
</reference>
<dbReference type="GO" id="GO:0016705">
    <property type="term" value="F:oxidoreductase activity, acting on paired donors, with incorporation or reduction of molecular oxygen"/>
    <property type="evidence" value="ECO:0007669"/>
    <property type="project" value="InterPro"/>
</dbReference>
<dbReference type="InterPro" id="IPR036396">
    <property type="entry name" value="Cyt_P450_sf"/>
</dbReference>
<organism evidence="7 8">
    <name type="scientific">Lachnellula arida</name>
    <dbReference type="NCBI Taxonomy" id="1316785"/>
    <lineage>
        <taxon>Eukaryota</taxon>
        <taxon>Fungi</taxon>
        <taxon>Dikarya</taxon>
        <taxon>Ascomycota</taxon>
        <taxon>Pezizomycotina</taxon>
        <taxon>Leotiomycetes</taxon>
        <taxon>Helotiales</taxon>
        <taxon>Lachnaceae</taxon>
        <taxon>Lachnellula</taxon>
    </lineage>
</organism>
<dbReference type="SUPFAM" id="SSF48264">
    <property type="entry name" value="Cytochrome P450"/>
    <property type="match status" value="1"/>
</dbReference>
<evidence type="ECO:0000256" key="2">
    <source>
        <dbReference type="ARBA" id="ARBA00010617"/>
    </source>
</evidence>
<evidence type="ECO:0000313" key="7">
    <source>
        <dbReference type="EMBL" id="TVY21175.1"/>
    </source>
</evidence>
<dbReference type="InterPro" id="IPR047146">
    <property type="entry name" value="Cyt_P450_E_CYP52_fungi"/>
</dbReference>
<dbReference type="PANTHER" id="PTHR24287">
    <property type="entry name" value="P450, PUTATIVE (EUROFUNG)-RELATED"/>
    <property type="match status" value="1"/>
</dbReference>
<keyword evidence="3" id="KW-0479">Metal-binding</keyword>
<comment type="cofactor">
    <cofactor evidence="1">
        <name>heme</name>
        <dbReference type="ChEBI" id="CHEBI:30413"/>
    </cofactor>
</comment>
<comment type="caution">
    <text evidence="7">The sequence shown here is derived from an EMBL/GenBank/DDBJ whole genome shotgun (WGS) entry which is preliminary data.</text>
</comment>
<dbReference type="GO" id="GO:0005506">
    <property type="term" value="F:iron ion binding"/>
    <property type="evidence" value="ECO:0007669"/>
    <property type="project" value="InterPro"/>
</dbReference>
<keyword evidence="6" id="KW-0503">Monooxygenase</keyword>
<dbReference type="Gene3D" id="1.10.630.10">
    <property type="entry name" value="Cytochrome P450"/>
    <property type="match status" value="1"/>
</dbReference>
<evidence type="ECO:0000256" key="6">
    <source>
        <dbReference type="ARBA" id="ARBA00023033"/>
    </source>
</evidence>
<sequence>MAAQDTTSIYTSQQYAISTITESSCELKFISNVFDGCKYHFSMTKTSADIFVNTTLRIYPMFPIIERVALNDTTLPVGGGEKRNCPIYIPHGTKLVSNYYALHHVESHSIRPGPWEYMPFSGGPRPCVGQHKALAEASYTLVKITQLFKGQESRHEKDWAR</sequence>
<dbReference type="Proteomes" id="UP000469559">
    <property type="component" value="Unassembled WGS sequence"/>
</dbReference>
<dbReference type="GO" id="GO:0004497">
    <property type="term" value="F:monooxygenase activity"/>
    <property type="evidence" value="ECO:0007669"/>
    <property type="project" value="UniProtKB-KW"/>
</dbReference>
<gene>
    <name evidence="7" type="primary">CYP52A3-A</name>
    <name evidence="7" type="ORF">LARI1_G001508</name>
</gene>
<keyword evidence="8" id="KW-1185">Reference proteome</keyword>
<evidence type="ECO:0000256" key="5">
    <source>
        <dbReference type="ARBA" id="ARBA00023004"/>
    </source>
</evidence>
<dbReference type="AlphaFoldDB" id="A0A8T9BN45"/>